<evidence type="ECO:0000256" key="1">
    <source>
        <dbReference type="SAM" id="MobiDB-lite"/>
    </source>
</evidence>
<protein>
    <recommendedName>
        <fullName evidence="2">BTB domain-containing protein</fullName>
    </recommendedName>
</protein>
<evidence type="ECO:0000259" key="2">
    <source>
        <dbReference type="PROSITE" id="PS50097"/>
    </source>
</evidence>
<reference evidence="3" key="2">
    <citation type="submission" date="2020-11" db="EMBL/GenBank/DDBJ databases">
        <title>Whole genome sequencing of Colletotrichum sp.</title>
        <authorList>
            <person name="Li H."/>
        </authorList>
    </citation>
    <scope>NUCLEOTIDE SEQUENCE</scope>
    <source>
        <strain evidence="3">CkLH20</strain>
    </source>
</reference>
<sequence>MKDSSNTCDEKPGMAKHEVKDDSGNSRAKFTDEFFQAMAKKAQPFLVDTTNEPGPGEVILRAGGRVLSADENVLTSASTYFKKLLSGPCEEKSQPKIIDFKDDIDPFFLGVYLHLAYVQSMGETTRLPKCGTPTDCRWLTGYVKVYQLSAKFDNSELEITIYNDLVAWLTTNDDLKWSEEDISNSELMSFWLPMKRYADFTYRIKNEREFVLAVAENLAQMVADQQTSTPEQPKPSDAGGLFGHVCDSAWEAYLEDLKEVSQTMATNILSEPRLSLEHKASMSLLLARSSQGLSRDPHEYIAHAIEAVSLYQQIRESQDAAEANQRNCTRSNLLLAIDVLNSALEAQGKDDERRADNATANAGKRTGKPHAERIETICDAESRTTHQAFNPQEQGLLD</sequence>
<dbReference type="GeneID" id="62166847"/>
<keyword evidence="4" id="KW-1185">Reference proteome</keyword>
<proteinExistence type="predicted"/>
<name>A0A9P6LGG3_9PEZI</name>
<feature type="domain" description="BTB" evidence="2">
    <location>
        <begin position="56"/>
        <end position="125"/>
    </location>
</feature>
<comment type="caution">
    <text evidence="3">The sequence shown here is derived from an EMBL/GenBank/DDBJ whole genome shotgun (WGS) entry which is preliminary data.</text>
</comment>
<dbReference type="EMBL" id="JAATWM020000045">
    <property type="protein sequence ID" value="KAF9871412.1"/>
    <property type="molecule type" value="Genomic_DNA"/>
</dbReference>
<dbReference type="AlphaFoldDB" id="A0A9P6LGG3"/>
<gene>
    <name evidence="3" type="ORF">CkaCkLH20_11059</name>
</gene>
<evidence type="ECO:0000313" key="3">
    <source>
        <dbReference type="EMBL" id="KAF9871412.1"/>
    </source>
</evidence>
<evidence type="ECO:0000313" key="4">
    <source>
        <dbReference type="Proteomes" id="UP000781932"/>
    </source>
</evidence>
<dbReference type="InterPro" id="IPR000210">
    <property type="entry name" value="BTB/POZ_dom"/>
</dbReference>
<dbReference type="Gene3D" id="3.30.710.10">
    <property type="entry name" value="Potassium Channel Kv1.1, Chain A"/>
    <property type="match status" value="1"/>
</dbReference>
<dbReference type="PROSITE" id="PS50097">
    <property type="entry name" value="BTB"/>
    <property type="match status" value="1"/>
</dbReference>
<reference evidence="3" key="1">
    <citation type="submission" date="2020-03" db="EMBL/GenBank/DDBJ databases">
        <authorList>
            <person name="He L."/>
        </authorList>
    </citation>
    <scope>NUCLEOTIDE SEQUENCE</scope>
    <source>
        <strain evidence="3">CkLH20</strain>
    </source>
</reference>
<organism evidence="3 4">
    <name type="scientific">Colletotrichum karsti</name>
    <dbReference type="NCBI Taxonomy" id="1095194"/>
    <lineage>
        <taxon>Eukaryota</taxon>
        <taxon>Fungi</taxon>
        <taxon>Dikarya</taxon>
        <taxon>Ascomycota</taxon>
        <taxon>Pezizomycotina</taxon>
        <taxon>Sordariomycetes</taxon>
        <taxon>Hypocreomycetidae</taxon>
        <taxon>Glomerellales</taxon>
        <taxon>Glomerellaceae</taxon>
        <taxon>Colletotrichum</taxon>
        <taxon>Colletotrichum boninense species complex</taxon>
    </lineage>
</organism>
<feature type="region of interest" description="Disordered" evidence="1">
    <location>
        <begin position="348"/>
        <end position="372"/>
    </location>
</feature>
<feature type="region of interest" description="Disordered" evidence="1">
    <location>
        <begin position="1"/>
        <end position="26"/>
    </location>
</feature>
<dbReference type="SUPFAM" id="SSF54695">
    <property type="entry name" value="POZ domain"/>
    <property type="match status" value="1"/>
</dbReference>
<dbReference type="Proteomes" id="UP000781932">
    <property type="component" value="Unassembled WGS sequence"/>
</dbReference>
<dbReference type="RefSeq" id="XP_038740873.1">
    <property type="nucleotide sequence ID" value="XM_038893773.1"/>
</dbReference>
<accession>A0A9P6LGG3</accession>
<dbReference type="InterPro" id="IPR011333">
    <property type="entry name" value="SKP1/BTB/POZ_sf"/>
</dbReference>